<dbReference type="Proteomes" id="UP000821845">
    <property type="component" value="Chromosome 7"/>
</dbReference>
<name>A0ACB7RYL1_HYAAI</name>
<gene>
    <name evidence="1" type="ORF">HPB50_007980</name>
</gene>
<proteinExistence type="predicted"/>
<keyword evidence="2" id="KW-1185">Reference proteome</keyword>
<comment type="caution">
    <text evidence="1">The sequence shown here is derived from an EMBL/GenBank/DDBJ whole genome shotgun (WGS) entry which is preliminary data.</text>
</comment>
<accession>A0ACB7RYL1</accession>
<reference evidence="1" key="1">
    <citation type="submission" date="2020-05" db="EMBL/GenBank/DDBJ databases">
        <title>Large-scale comparative analyses of tick genomes elucidate their genetic diversity and vector capacities.</title>
        <authorList>
            <person name="Jia N."/>
            <person name="Wang J."/>
            <person name="Shi W."/>
            <person name="Du L."/>
            <person name="Sun Y."/>
            <person name="Zhan W."/>
            <person name="Jiang J."/>
            <person name="Wang Q."/>
            <person name="Zhang B."/>
            <person name="Ji P."/>
            <person name="Sakyi L.B."/>
            <person name="Cui X."/>
            <person name="Yuan T."/>
            <person name="Jiang B."/>
            <person name="Yang W."/>
            <person name="Lam T.T.-Y."/>
            <person name="Chang Q."/>
            <person name="Ding S."/>
            <person name="Wang X."/>
            <person name="Zhu J."/>
            <person name="Ruan X."/>
            <person name="Zhao L."/>
            <person name="Wei J."/>
            <person name="Que T."/>
            <person name="Du C."/>
            <person name="Cheng J."/>
            <person name="Dai P."/>
            <person name="Han X."/>
            <person name="Huang E."/>
            <person name="Gao Y."/>
            <person name="Liu J."/>
            <person name="Shao H."/>
            <person name="Ye R."/>
            <person name="Li L."/>
            <person name="Wei W."/>
            <person name="Wang X."/>
            <person name="Wang C."/>
            <person name="Yang T."/>
            <person name="Huo Q."/>
            <person name="Li W."/>
            <person name="Guo W."/>
            <person name="Chen H."/>
            <person name="Zhou L."/>
            <person name="Ni X."/>
            <person name="Tian J."/>
            <person name="Zhou Y."/>
            <person name="Sheng Y."/>
            <person name="Liu T."/>
            <person name="Pan Y."/>
            <person name="Xia L."/>
            <person name="Li J."/>
            <person name="Zhao F."/>
            <person name="Cao W."/>
        </authorList>
    </citation>
    <scope>NUCLEOTIDE SEQUENCE</scope>
    <source>
        <strain evidence="1">Hyas-2018</strain>
    </source>
</reference>
<protein>
    <submittedName>
        <fullName evidence="1">Uncharacterized protein</fullName>
    </submittedName>
</protein>
<evidence type="ECO:0000313" key="2">
    <source>
        <dbReference type="Proteomes" id="UP000821845"/>
    </source>
</evidence>
<sequence>MSDQTTLMANGTAFGMEALMLINTVPSFTGDGTGSTIEDFLRILEQVGRLGGWSDTEMIGIGRCKMAGAAFDFAWRDENVAAAVTYSEFKTLALKRFDTEPTSSKIEKFWNAKQNAGEEVRSFGERLRILGKATLGIVGGEDPAKTQLRREILEEELLSRFTAGLRDPVRRFVLSHEPRTFKEAVEVAAREEQIDKLCARSIHHGSDSAEERELQNRLDRLEKLIEKSLGMSEYEQDTEERDRCSTAPPPRCYNCGLFGHTARECDRRQLDPRNESPDCQSTDIKSVEEAVAGRLEKSPVAGHGEEKAWVTPVDICGEDVAQEPVSDELEVSVMQWQVEMLANDEYGGESGDEVSLSCETPQMPTLREKGSERDEVGEKPREGMSESVAEIAPYEDEVALGSPEEAREEVMLRSPPTRAELTMTDMEGKGQLVYLPPLQSLFVPTLLQRSPYVYASGVPDRYNYGTVGGLMATRLIDAVVKTNQAWNEVSKTKRAKVIACLTGRHNRLGFSRKVKSAIYCLFVGAPRVMGVVLSRSACTRWKEVHSTSSKQQVSGSVPEQQALMLSLSAGLRLAYAAMEADFRESVGHSESLIRKLWPDAQETFFMRFCLPWCSASHSPRTLTFKEMCLLPIYNMKEFGERYGCKSNSNYSAGPMCDV</sequence>
<evidence type="ECO:0000313" key="1">
    <source>
        <dbReference type="EMBL" id="KAH6925599.1"/>
    </source>
</evidence>
<dbReference type="EMBL" id="CM023487">
    <property type="protein sequence ID" value="KAH6925599.1"/>
    <property type="molecule type" value="Genomic_DNA"/>
</dbReference>
<organism evidence="1 2">
    <name type="scientific">Hyalomma asiaticum</name>
    <name type="common">Tick</name>
    <dbReference type="NCBI Taxonomy" id="266040"/>
    <lineage>
        <taxon>Eukaryota</taxon>
        <taxon>Metazoa</taxon>
        <taxon>Ecdysozoa</taxon>
        <taxon>Arthropoda</taxon>
        <taxon>Chelicerata</taxon>
        <taxon>Arachnida</taxon>
        <taxon>Acari</taxon>
        <taxon>Parasitiformes</taxon>
        <taxon>Ixodida</taxon>
        <taxon>Ixodoidea</taxon>
        <taxon>Ixodidae</taxon>
        <taxon>Hyalomminae</taxon>
        <taxon>Hyalomma</taxon>
    </lineage>
</organism>